<dbReference type="Proteomes" id="UP000186391">
    <property type="component" value="Unassembled WGS sequence"/>
</dbReference>
<gene>
    <name evidence="2" type="ORF">NIES592_05420</name>
</gene>
<comment type="caution">
    <text evidence="2">The sequence shown here is derived from an EMBL/GenBank/DDBJ whole genome shotgun (WGS) entry which is preliminary data.</text>
</comment>
<dbReference type="RefSeq" id="WP_073555141.1">
    <property type="nucleotide sequence ID" value="NZ_MRCA01000002.1"/>
</dbReference>
<name>A0A1U7H307_9CYAN</name>
<dbReference type="Gene3D" id="3.30.70.100">
    <property type="match status" value="1"/>
</dbReference>
<keyword evidence="3" id="KW-1185">Reference proteome</keyword>
<dbReference type="PROSITE" id="PS51725">
    <property type="entry name" value="ABM"/>
    <property type="match status" value="1"/>
</dbReference>
<sequence>MIIELLRVKVPPEHREQYIQKDAEIWTAALARYPGFLGKEVWINPNDTGEIILIVQWATREEWKAIPQAELDAIDQKFNQELGFQFEIVEFCEYQVRKFPRKSEV</sequence>
<dbReference type="InterPro" id="IPR022512">
    <property type="entry name" value="CHP03792"/>
</dbReference>
<dbReference type="InterPro" id="IPR011008">
    <property type="entry name" value="Dimeric_a/b-barrel"/>
</dbReference>
<proteinExistence type="predicted"/>
<dbReference type="InterPro" id="IPR007138">
    <property type="entry name" value="ABM_dom"/>
</dbReference>
<organism evidence="2 3">
    <name type="scientific">Fischerella major NIES-592</name>
    <dbReference type="NCBI Taxonomy" id="210994"/>
    <lineage>
        <taxon>Bacteria</taxon>
        <taxon>Bacillati</taxon>
        <taxon>Cyanobacteriota</taxon>
        <taxon>Cyanophyceae</taxon>
        <taxon>Nostocales</taxon>
        <taxon>Hapalosiphonaceae</taxon>
        <taxon>Fischerella</taxon>
    </lineage>
</organism>
<evidence type="ECO:0000313" key="2">
    <source>
        <dbReference type="EMBL" id="OKH15532.1"/>
    </source>
</evidence>
<reference evidence="2 3" key="1">
    <citation type="submission" date="2016-11" db="EMBL/GenBank/DDBJ databases">
        <title>Draft Genome Sequences of Nine Cyanobacterial Strains from Diverse Habitats.</title>
        <authorList>
            <person name="Zhu T."/>
            <person name="Hou S."/>
            <person name="Lu X."/>
            <person name="Hess W.R."/>
        </authorList>
    </citation>
    <scope>NUCLEOTIDE SEQUENCE [LARGE SCALE GENOMIC DNA]</scope>
    <source>
        <strain evidence="2 3">NIES-592</strain>
    </source>
</reference>
<accession>A0A1U7H307</accession>
<dbReference type="Pfam" id="PF03992">
    <property type="entry name" value="ABM"/>
    <property type="match status" value="1"/>
</dbReference>
<dbReference type="SUPFAM" id="SSF54909">
    <property type="entry name" value="Dimeric alpha+beta barrel"/>
    <property type="match status" value="1"/>
</dbReference>
<feature type="domain" description="ABM" evidence="1">
    <location>
        <begin position="2"/>
        <end position="91"/>
    </location>
</feature>
<dbReference type="NCBIfam" id="TIGR03792">
    <property type="entry name" value="TIGR03792 family protein"/>
    <property type="match status" value="1"/>
</dbReference>
<dbReference type="OrthoDB" id="531457at2"/>
<dbReference type="AlphaFoldDB" id="A0A1U7H307"/>
<protein>
    <submittedName>
        <fullName evidence="2">Cyanobacterial protein, TIGR03792 family</fullName>
    </submittedName>
</protein>
<evidence type="ECO:0000313" key="3">
    <source>
        <dbReference type="Proteomes" id="UP000186391"/>
    </source>
</evidence>
<dbReference type="EMBL" id="MRCA01000002">
    <property type="protein sequence ID" value="OKH15532.1"/>
    <property type="molecule type" value="Genomic_DNA"/>
</dbReference>
<evidence type="ECO:0000259" key="1">
    <source>
        <dbReference type="PROSITE" id="PS51725"/>
    </source>
</evidence>